<feature type="chain" id="PRO_5010304304" evidence="10">
    <location>
        <begin position="29"/>
        <end position="422"/>
    </location>
</feature>
<evidence type="ECO:0000313" key="13">
    <source>
        <dbReference type="Proteomes" id="UP000182491"/>
    </source>
</evidence>
<dbReference type="EMBL" id="FPCA01000001">
    <property type="protein sequence ID" value="SFU55428.1"/>
    <property type="molecule type" value="Genomic_DNA"/>
</dbReference>
<dbReference type="SUPFAM" id="SSF74653">
    <property type="entry name" value="TolA/TonB C-terminal domain"/>
    <property type="match status" value="3"/>
</dbReference>
<dbReference type="GO" id="GO:0098797">
    <property type="term" value="C:plasma membrane protein complex"/>
    <property type="evidence" value="ECO:0007669"/>
    <property type="project" value="TreeGrafter"/>
</dbReference>
<evidence type="ECO:0000256" key="2">
    <source>
        <dbReference type="ARBA" id="ARBA00006555"/>
    </source>
</evidence>
<organism evidence="12 13">
    <name type="scientific">Pontibacter akesuensis</name>
    <dbReference type="NCBI Taxonomy" id="388950"/>
    <lineage>
        <taxon>Bacteria</taxon>
        <taxon>Pseudomonadati</taxon>
        <taxon>Bacteroidota</taxon>
        <taxon>Cytophagia</taxon>
        <taxon>Cytophagales</taxon>
        <taxon>Hymenobacteraceae</taxon>
        <taxon>Pontibacter</taxon>
    </lineage>
</organism>
<keyword evidence="5" id="KW-0997">Cell inner membrane</keyword>
<feature type="domain" description="TonB C-terminal" evidence="11">
    <location>
        <begin position="46"/>
        <end position="143"/>
    </location>
</feature>
<keyword evidence="3" id="KW-0813">Transport</keyword>
<dbReference type="RefSeq" id="WP_068836777.1">
    <property type="nucleotide sequence ID" value="NZ_BMXC01000001.1"/>
</dbReference>
<keyword evidence="9" id="KW-0472">Membrane</keyword>
<dbReference type="PANTHER" id="PTHR33446:SF2">
    <property type="entry name" value="PROTEIN TONB"/>
    <property type="match status" value="1"/>
</dbReference>
<proteinExistence type="inferred from homology"/>
<dbReference type="InterPro" id="IPR037682">
    <property type="entry name" value="TonB_C"/>
</dbReference>
<evidence type="ECO:0000256" key="8">
    <source>
        <dbReference type="ARBA" id="ARBA00022989"/>
    </source>
</evidence>
<dbReference type="AlphaFoldDB" id="A0A1I7H414"/>
<accession>A0A1I7H414</accession>
<reference evidence="13" key="1">
    <citation type="submission" date="2016-10" db="EMBL/GenBank/DDBJ databases">
        <authorList>
            <person name="Varghese N."/>
        </authorList>
    </citation>
    <scope>NUCLEOTIDE SEQUENCE [LARGE SCALE GENOMIC DNA]</scope>
    <source>
        <strain evidence="13">DSM 18820</strain>
    </source>
</reference>
<evidence type="ECO:0000256" key="9">
    <source>
        <dbReference type="ARBA" id="ARBA00023136"/>
    </source>
</evidence>
<evidence type="ECO:0000259" key="11">
    <source>
        <dbReference type="PROSITE" id="PS52015"/>
    </source>
</evidence>
<keyword evidence="8" id="KW-1133">Transmembrane helix</keyword>
<evidence type="ECO:0000313" key="12">
    <source>
        <dbReference type="EMBL" id="SFU55428.1"/>
    </source>
</evidence>
<dbReference type="NCBIfam" id="TIGR01352">
    <property type="entry name" value="tonB_Cterm"/>
    <property type="match status" value="1"/>
</dbReference>
<dbReference type="PANTHER" id="PTHR33446">
    <property type="entry name" value="PROTEIN TONB-RELATED"/>
    <property type="match status" value="1"/>
</dbReference>
<dbReference type="Pfam" id="PF03544">
    <property type="entry name" value="TonB_C"/>
    <property type="match status" value="2"/>
</dbReference>
<comment type="subcellular location">
    <subcellularLocation>
        <location evidence="1">Cell inner membrane</location>
        <topology evidence="1">Single-pass membrane protein</topology>
        <orientation evidence="1">Periplasmic side</orientation>
    </subcellularLocation>
</comment>
<dbReference type="GO" id="GO:0055085">
    <property type="term" value="P:transmembrane transport"/>
    <property type="evidence" value="ECO:0007669"/>
    <property type="project" value="InterPro"/>
</dbReference>
<name>A0A1I7H414_9BACT</name>
<keyword evidence="6" id="KW-0812">Transmembrane</keyword>
<evidence type="ECO:0000256" key="6">
    <source>
        <dbReference type="ARBA" id="ARBA00022692"/>
    </source>
</evidence>
<keyword evidence="7" id="KW-0653">Protein transport</keyword>
<gene>
    <name evidence="12" type="ORF">SAMN04487941_1485</name>
</gene>
<feature type="signal peptide" evidence="10">
    <location>
        <begin position="1"/>
        <end position="28"/>
    </location>
</feature>
<dbReference type="GO" id="GO:0015031">
    <property type="term" value="P:protein transport"/>
    <property type="evidence" value="ECO:0007669"/>
    <property type="project" value="UniProtKB-KW"/>
</dbReference>
<keyword evidence="13" id="KW-1185">Reference proteome</keyword>
<evidence type="ECO:0000256" key="4">
    <source>
        <dbReference type="ARBA" id="ARBA00022475"/>
    </source>
</evidence>
<evidence type="ECO:0000256" key="3">
    <source>
        <dbReference type="ARBA" id="ARBA00022448"/>
    </source>
</evidence>
<sequence length="422" mass="45946">MMKNRTKNLTAALLLSMATFATAPVALAQSTQKPYTYVEQMPVFKGGEGEMLKFLGQNIQYPKDAQQAGVEGLVVLSFVVGADGSVSNVAVVKSLIESTNAEAVRVVKMTDGKWTPGRQNGKAVPVRYTLPVRFAVRDEQKTTTPDQKPEYKGGQEALFKAIGQNMVLPEEAKKEHLNARVVVKFTVEPNGSVSNIKLADTKLKKTIGPDDKLDYMDASSFNLQNKTILARLAEVAAAAVQKTSGQWQPATKNGQPVAAEVYLPVQFLGSEVERGSALPETKAAPVQDVKANLVGMNDLVPLFKLDKKPTFKEGEMAAKKFYAKNLRYPDTEAEGDVTASFLVFEDGTIGKASIGTSMGTALKEEVLRVVELSKGKWQPGYKDGKAVKTVNMLVVRFVNESSVKKEPKKERLPADVVVTKFK</sequence>
<dbReference type="STRING" id="388950.GCA_001611675_00583"/>
<protein>
    <submittedName>
        <fullName evidence="12">TonB family C-terminal domain-containing protein</fullName>
    </submittedName>
</protein>
<comment type="similarity">
    <text evidence="2">Belongs to the TonB family.</text>
</comment>
<keyword evidence="4" id="KW-1003">Cell membrane</keyword>
<dbReference type="PROSITE" id="PS52015">
    <property type="entry name" value="TONB_CTD"/>
    <property type="match status" value="1"/>
</dbReference>
<evidence type="ECO:0000256" key="1">
    <source>
        <dbReference type="ARBA" id="ARBA00004383"/>
    </source>
</evidence>
<evidence type="ECO:0000256" key="5">
    <source>
        <dbReference type="ARBA" id="ARBA00022519"/>
    </source>
</evidence>
<dbReference type="Gene3D" id="3.30.1150.10">
    <property type="match status" value="3"/>
</dbReference>
<dbReference type="GO" id="GO:0031992">
    <property type="term" value="F:energy transducer activity"/>
    <property type="evidence" value="ECO:0007669"/>
    <property type="project" value="TreeGrafter"/>
</dbReference>
<evidence type="ECO:0000256" key="7">
    <source>
        <dbReference type="ARBA" id="ARBA00022927"/>
    </source>
</evidence>
<evidence type="ECO:0000256" key="10">
    <source>
        <dbReference type="SAM" id="SignalP"/>
    </source>
</evidence>
<dbReference type="InterPro" id="IPR006260">
    <property type="entry name" value="TonB/TolA_C"/>
</dbReference>
<dbReference type="InterPro" id="IPR051045">
    <property type="entry name" value="TonB-dependent_transducer"/>
</dbReference>
<keyword evidence="10" id="KW-0732">Signal</keyword>
<dbReference type="Proteomes" id="UP000182491">
    <property type="component" value="Unassembled WGS sequence"/>
</dbReference>